<dbReference type="InterPro" id="IPR035931">
    <property type="entry name" value="YlxR-like_sf"/>
</dbReference>
<organism evidence="3 4">
    <name type="scientific">Gordonia oryzae</name>
    <dbReference type="NCBI Taxonomy" id="2487349"/>
    <lineage>
        <taxon>Bacteria</taxon>
        <taxon>Bacillati</taxon>
        <taxon>Actinomycetota</taxon>
        <taxon>Actinomycetes</taxon>
        <taxon>Mycobacteriales</taxon>
        <taxon>Gordoniaceae</taxon>
        <taxon>Gordonia</taxon>
    </lineage>
</organism>
<proteinExistence type="predicted"/>
<name>A0A3N4G076_9ACTN</name>
<evidence type="ECO:0000313" key="3">
    <source>
        <dbReference type="EMBL" id="RPA56353.1"/>
    </source>
</evidence>
<dbReference type="Gene3D" id="3.30.1230.10">
    <property type="entry name" value="YlxR-like"/>
    <property type="match status" value="1"/>
</dbReference>
<dbReference type="Proteomes" id="UP000267536">
    <property type="component" value="Unassembled WGS sequence"/>
</dbReference>
<dbReference type="PANTHER" id="PTHR34215:SF1">
    <property type="entry name" value="YLXR DOMAIN-CONTAINING PROTEIN"/>
    <property type="match status" value="1"/>
</dbReference>
<dbReference type="SUPFAM" id="SSF64376">
    <property type="entry name" value="YlxR-like"/>
    <property type="match status" value="1"/>
</dbReference>
<evidence type="ECO:0000256" key="1">
    <source>
        <dbReference type="SAM" id="MobiDB-lite"/>
    </source>
</evidence>
<dbReference type="OrthoDB" id="5244965at2"/>
<reference evidence="3 4" key="1">
    <citation type="submission" date="2018-11" db="EMBL/GenBank/DDBJ databases">
        <title>Draft genome sequence of Gordonia sp. RS15-1S isolated from rice stems.</title>
        <authorList>
            <person name="Muangham S."/>
        </authorList>
    </citation>
    <scope>NUCLEOTIDE SEQUENCE [LARGE SCALE GENOMIC DNA]</scope>
    <source>
        <strain evidence="3 4">RS15-1S</strain>
    </source>
</reference>
<dbReference type="RefSeq" id="WP_123933088.1">
    <property type="nucleotide sequence ID" value="NZ_JBPSDP010000025.1"/>
</dbReference>
<feature type="region of interest" description="Disordered" evidence="1">
    <location>
        <begin position="106"/>
        <end position="133"/>
    </location>
</feature>
<evidence type="ECO:0000259" key="2">
    <source>
        <dbReference type="Pfam" id="PF04296"/>
    </source>
</evidence>
<protein>
    <submittedName>
        <fullName evidence="3">YlxR family protein</fullName>
    </submittedName>
</protein>
<dbReference type="InterPro" id="IPR007393">
    <property type="entry name" value="YlxR_dom"/>
</dbReference>
<evidence type="ECO:0000313" key="4">
    <source>
        <dbReference type="Proteomes" id="UP000267536"/>
    </source>
</evidence>
<feature type="domain" description="YlxR" evidence="2">
    <location>
        <begin position="21"/>
        <end position="87"/>
    </location>
</feature>
<dbReference type="Pfam" id="PF04296">
    <property type="entry name" value="YlxR"/>
    <property type="match status" value="1"/>
</dbReference>
<keyword evidence="4" id="KW-1185">Reference proteome</keyword>
<comment type="caution">
    <text evidence="3">The sequence shown here is derived from an EMBL/GenBank/DDBJ whole genome shotgun (WGS) entry which is preliminary data.</text>
</comment>
<sequence>MVQRKPSTSSPDDGRRGRPIRMCIGCRSRTDITALVRVVAREGADGPTIVVDLAKTMPGRGAWLHPREDCVSAAVRRRAFAPALRASRLVVNPDDLVEVFGAEVIGAGAPSPTTDDSRPDTGPEQVAEDMSTP</sequence>
<accession>A0A3N4G076</accession>
<dbReference type="EMBL" id="RKMH01000026">
    <property type="protein sequence ID" value="RPA56353.1"/>
    <property type="molecule type" value="Genomic_DNA"/>
</dbReference>
<dbReference type="PANTHER" id="PTHR34215">
    <property type="entry name" value="BLL0784 PROTEIN"/>
    <property type="match status" value="1"/>
</dbReference>
<dbReference type="InterPro" id="IPR037465">
    <property type="entry name" value="YlxR"/>
</dbReference>
<gene>
    <name evidence="3" type="ORF">EF294_21195</name>
</gene>
<dbReference type="AlphaFoldDB" id="A0A3N4G076"/>